<dbReference type="NCBIfam" id="NF009906">
    <property type="entry name" value="PRK13369.1"/>
    <property type="match status" value="1"/>
</dbReference>
<dbReference type="Gene3D" id="6.10.250.1890">
    <property type="match status" value="1"/>
</dbReference>
<evidence type="ECO:0000313" key="8">
    <source>
        <dbReference type="EMBL" id="KWT67107.1"/>
    </source>
</evidence>
<sequence length="499" mass="53966">MVYDIAIAGGGINGAGIAADAAGRGLSVLLVEKVDLASATSSASSKLIHGGLRYLEHYEFRLVREALQEREVLLANAGHIVWPQRFVLPRVQGGRSGLMLRAGLFLYDNLGARQRIPGSASLDLRHDAAGHPLRMEIERGFAYWDCRMDDARLVVFNAIAARQRGAVIATRTALQSARAENGIWRLALESSGAVQEASARVLVNAAGPWVDGVDGTVQAAGETSHPKMNALRLVKGSHIVVPRIPGADDAYLFQNSDGRVVFAIPYEERFTLIGTTDVDYSGDPRTVAISDAEIDYLLELVRRYFSRPPERSDIVWSFAGVRPLYGEHAGGSASAVTRDYHLEVSQSRGAPLLTVLGGKLTTYRRLAEAAMDMLSPHFPGLGPKWTASTPLPGGALGADGLAGFVQDLCRRYPGFDAPFLGRLARRYGSLTDTVLAGAKDKADLGADFGAGLTEREVVYLRDHEWAQTPEDVLWRRTKCGLHMNDAERAAAVNAIARIL</sequence>
<dbReference type="Pfam" id="PF16901">
    <property type="entry name" value="DAO_C"/>
    <property type="match status" value="1"/>
</dbReference>
<dbReference type="EC" id="1.1.5.3" evidence="8"/>
<evidence type="ECO:0000256" key="3">
    <source>
        <dbReference type="ARBA" id="ARBA00022630"/>
    </source>
</evidence>
<dbReference type="RefSeq" id="WP_068462207.1">
    <property type="nucleotide sequence ID" value="NZ_LMTR01000066.1"/>
</dbReference>
<organism evidence="8 9">
    <name type="scientific">Hyphomicrobium sulfonivorans</name>
    <dbReference type="NCBI Taxonomy" id="121290"/>
    <lineage>
        <taxon>Bacteria</taxon>
        <taxon>Pseudomonadati</taxon>
        <taxon>Pseudomonadota</taxon>
        <taxon>Alphaproteobacteria</taxon>
        <taxon>Hyphomicrobiales</taxon>
        <taxon>Hyphomicrobiaceae</taxon>
        <taxon>Hyphomicrobium</taxon>
    </lineage>
</organism>
<comment type="caution">
    <text evidence="8">The sequence shown here is derived from an EMBL/GenBank/DDBJ whole genome shotgun (WGS) entry which is preliminary data.</text>
</comment>
<dbReference type="InterPro" id="IPR006076">
    <property type="entry name" value="FAD-dep_OxRdtase"/>
</dbReference>
<name>A0A120CV14_HYPSL</name>
<dbReference type="Gene3D" id="1.10.8.870">
    <property type="entry name" value="Alpha-glycerophosphate oxidase, cap domain"/>
    <property type="match status" value="1"/>
</dbReference>
<feature type="domain" description="Alpha-glycerophosphate oxidase C-terminal" evidence="7">
    <location>
        <begin position="386"/>
        <end position="496"/>
    </location>
</feature>
<comment type="similarity">
    <text evidence="2">Belongs to the FAD-dependent glycerol-3-phosphate dehydrogenase family.</text>
</comment>
<dbReference type="STRING" id="121290.APY04_2094"/>
<keyword evidence="4" id="KW-0274">FAD</keyword>
<dbReference type="OrthoDB" id="9766796at2"/>
<evidence type="ECO:0000259" key="6">
    <source>
        <dbReference type="Pfam" id="PF01266"/>
    </source>
</evidence>
<keyword evidence="3" id="KW-0285">Flavoprotein</keyword>
<dbReference type="InterPro" id="IPR036188">
    <property type="entry name" value="FAD/NAD-bd_sf"/>
</dbReference>
<dbReference type="SUPFAM" id="SSF51905">
    <property type="entry name" value="FAD/NAD(P)-binding domain"/>
    <property type="match status" value="1"/>
</dbReference>
<feature type="domain" description="FAD dependent oxidoreductase" evidence="6">
    <location>
        <begin position="4"/>
        <end position="363"/>
    </location>
</feature>
<dbReference type="Gene3D" id="3.30.9.10">
    <property type="entry name" value="D-Amino Acid Oxidase, subunit A, domain 2"/>
    <property type="match status" value="1"/>
</dbReference>
<dbReference type="PRINTS" id="PR01001">
    <property type="entry name" value="FADG3PDH"/>
</dbReference>
<dbReference type="PROSITE" id="PS00978">
    <property type="entry name" value="FAD_G3PDH_2"/>
    <property type="match status" value="1"/>
</dbReference>
<accession>A0A120CV14</accession>
<dbReference type="InterPro" id="IPR000447">
    <property type="entry name" value="G3P_DH_FAD-dep"/>
</dbReference>
<protein>
    <submittedName>
        <fullName evidence="8">Aerobic glycerol-3-phosphate dehydrogenase</fullName>
        <ecNumber evidence="8">1.1.5.3</ecNumber>
    </submittedName>
</protein>
<keyword evidence="5 8" id="KW-0560">Oxidoreductase</keyword>
<evidence type="ECO:0000256" key="1">
    <source>
        <dbReference type="ARBA" id="ARBA00001974"/>
    </source>
</evidence>
<keyword evidence="9" id="KW-1185">Reference proteome</keyword>
<gene>
    <name evidence="8" type="ORF">APY04_2094</name>
</gene>
<dbReference type="AlphaFoldDB" id="A0A120CV14"/>
<dbReference type="GO" id="GO:0046168">
    <property type="term" value="P:glycerol-3-phosphate catabolic process"/>
    <property type="evidence" value="ECO:0007669"/>
    <property type="project" value="TreeGrafter"/>
</dbReference>
<evidence type="ECO:0000256" key="2">
    <source>
        <dbReference type="ARBA" id="ARBA00007330"/>
    </source>
</evidence>
<dbReference type="PANTHER" id="PTHR11985">
    <property type="entry name" value="GLYCEROL-3-PHOSPHATE DEHYDROGENASE"/>
    <property type="match status" value="1"/>
</dbReference>
<dbReference type="PATRIC" id="fig|121290.4.peg.1386"/>
<evidence type="ECO:0000259" key="7">
    <source>
        <dbReference type="Pfam" id="PF16901"/>
    </source>
</evidence>
<proteinExistence type="inferred from homology"/>
<dbReference type="InterPro" id="IPR038299">
    <property type="entry name" value="DAO_C_sf"/>
</dbReference>
<dbReference type="Proteomes" id="UP000059074">
    <property type="component" value="Unassembled WGS sequence"/>
</dbReference>
<dbReference type="InterPro" id="IPR031656">
    <property type="entry name" value="DAO_C"/>
</dbReference>
<dbReference type="Pfam" id="PF01266">
    <property type="entry name" value="DAO"/>
    <property type="match status" value="1"/>
</dbReference>
<evidence type="ECO:0000313" key="9">
    <source>
        <dbReference type="Proteomes" id="UP000059074"/>
    </source>
</evidence>
<evidence type="ECO:0000256" key="4">
    <source>
        <dbReference type="ARBA" id="ARBA00022827"/>
    </source>
</evidence>
<dbReference type="NCBIfam" id="NF008899">
    <property type="entry name" value="PRK12266.1"/>
    <property type="match status" value="1"/>
</dbReference>
<reference evidence="8 9" key="1">
    <citation type="submission" date="2015-10" db="EMBL/GenBank/DDBJ databases">
        <title>Transcriptomic analysis of a linuron degrading triple-species bacterial consortium.</title>
        <authorList>
            <person name="Albers P."/>
        </authorList>
    </citation>
    <scope>NUCLEOTIDE SEQUENCE [LARGE SCALE GENOMIC DNA]</scope>
    <source>
        <strain evidence="8 9">WDL6</strain>
    </source>
</reference>
<dbReference type="PANTHER" id="PTHR11985:SF15">
    <property type="entry name" value="GLYCEROL-3-PHOSPHATE DEHYDROGENASE, MITOCHONDRIAL"/>
    <property type="match status" value="1"/>
</dbReference>
<dbReference type="EMBL" id="LMTR01000066">
    <property type="protein sequence ID" value="KWT67107.1"/>
    <property type="molecule type" value="Genomic_DNA"/>
</dbReference>
<dbReference type="GO" id="GO:0004368">
    <property type="term" value="F:glycerol-3-phosphate dehydrogenase (quinone) activity"/>
    <property type="evidence" value="ECO:0007669"/>
    <property type="project" value="UniProtKB-EC"/>
</dbReference>
<dbReference type="Gene3D" id="3.50.50.60">
    <property type="entry name" value="FAD/NAD(P)-binding domain"/>
    <property type="match status" value="1"/>
</dbReference>
<comment type="cofactor">
    <cofactor evidence="1">
        <name>FAD</name>
        <dbReference type="ChEBI" id="CHEBI:57692"/>
    </cofactor>
</comment>
<evidence type="ECO:0000256" key="5">
    <source>
        <dbReference type="ARBA" id="ARBA00023002"/>
    </source>
</evidence>